<gene>
    <name evidence="5" type="primary">rpl15</name>
    <name evidence="9" type="ORF">EYH24_04350</name>
</gene>
<comment type="subunit">
    <text evidence="5">Part of the 50S ribosomal subunit.</text>
</comment>
<dbReference type="GO" id="GO:0022625">
    <property type="term" value="C:cytosolic large ribosomal subunit"/>
    <property type="evidence" value="ECO:0007669"/>
    <property type="project" value="TreeGrafter"/>
</dbReference>
<dbReference type="InterPro" id="IPR001196">
    <property type="entry name" value="Ribosomal_uL15_CS"/>
</dbReference>
<feature type="compositionally biased region" description="Basic residues" evidence="7">
    <location>
        <begin position="1"/>
        <end position="33"/>
    </location>
</feature>
<keyword evidence="2 5" id="KW-0689">Ribosomal protein</keyword>
<feature type="region of interest" description="Disordered" evidence="7">
    <location>
        <begin position="1"/>
        <end position="41"/>
    </location>
</feature>
<dbReference type="Pfam" id="PF00828">
    <property type="entry name" value="Ribosomal_L27A"/>
    <property type="match status" value="1"/>
</dbReference>
<keyword evidence="3 5" id="KW-0687">Ribonucleoprotein</keyword>
<accession>A0A833E418</accession>
<proteinExistence type="inferred from homology"/>
<evidence type="ECO:0000313" key="9">
    <source>
        <dbReference type="EMBL" id="HIP89169.1"/>
    </source>
</evidence>
<evidence type="ECO:0000256" key="4">
    <source>
        <dbReference type="ARBA" id="ARBA00035200"/>
    </source>
</evidence>
<evidence type="ECO:0000256" key="7">
    <source>
        <dbReference type="SAM" id="MobiDB-lite"/>
    </source>
</evidence>
<keyword evidence="5" id="KW-0699">rRNA-binding</keyword>
<dbReference type="PANTHER" id="PTHR11721:SF3">
    <property type="entry name" value="LARGE RIBOSOMAL SUBUNIT PROTEIN UL15"/>
    <property type="match status" value="1"/>
</dbReference>
<dbReference type="SUPFAM" id="SSF52080">
    <property type="entry name" value="Ribosomal proteins L15p and L18e"/>
    <property type="match status" value="1"/>
</dbReference>
<dbReference type="HAMAP" id="MF_01341">
    <property type="entry name" value="Ribosomal_uL15"/>
    <property type="match status" value="1"/>
</dbReference>
<evidence type="ECO:0000313" key="10">
    <source>
        <dbReference type="Proteomes" id="UP000653692"/>
    </source>
</evidence>
<comment type="caution">
    <text evidence="9">The sequence shown here is derived from an EMBL/GenBank/DDBJ whole genome shotgun (WGS) entry which is preliminary data.</text>
</comment>
<dbReference type="Gene3D" id="3.100.10.10">
    <property type="match status" value="1"/>
</dbReference>
<dbReference type="PROSITE" id="PS00475">
    <property type="entry name" value="RIBOSOMAL_L15"/>
    <property type="match status" value="1"/>
</dbReference>
<evidence type="ECO:0000256" key="6">
    <source>
        <dbReference type="RuleBase" id="RU003888"/>
    </source>
</evidence>
<comment type="similarity">
    <text evidence="1 5 6">Belongs to the universal ribosomal protein uL15 family.</text>
</comment>
<evidence type="ECO:0000256" key="3">
    <source>
        <dbReference type="ARBA" id="ARBA00023274"/>
    </source>
</evidence>
<evidence type="ECO:0000256" key="1">
    <source>
        <dbReference type="ARBA" id="ARBA00007320"/>
    </source>
</evidence>
<dbReference type="GO" id="GO:0003735">
    <property type="term" value="F:structural constituent of ribosome"/>
    <property type="evidence" value="ECO:0007669"/>
    <property type="project" value="InterPro"/>
</dbReference>
<dbReference type="Proteomes" id="UP000653692">
    <property type="component" value="Unassembled WGS sequence"/>
</dbReference>
<organism evidence="9 10">
    <name type="scientific">Thermococcus paralvinellae</name>
    <dbReference type="NCBI Taxonomy" id="582419"/>
    <lineage>
        <taxon>Archaea</taxon>
        <taxon>Methanobacteriati</taxon>
        <taxon>Methanobacteriota</taxon>
        <taxon>Thermococci</taxon>
        <taxon>Thermococcales</taxon>
        <taxon>Thermococcaceae</taxon>
        <taxon>Thermococcus</taxon>
    </lineage>
</organism>
<dbReference type="InterPro" id="IPR027386">
    <property type="entry name" value="Rbsml_uL15_N"/>
</dbReference>
<sequence>MIRRRKKVRKLRGSHTHGWGCKKKHRGGGHKGGRGMAGTGKRNKTKWTWTIKYMPDHLGKRGFSRPKAVQREVVAVNLKFIDEHLDELMQMGIAYEENGKIIVDTTQFADKVLGTGKLTKPLVIKAYAFSPKAQEKIKAAGGEAILISL</sequence>
<dbReference type="PANTHER" id="PTHR11721">
    <property type="entry name" value="60S RIBOSOMAL PROTEIN L27A"/>
    <property type="match status" value="1"/>
</dbReference>
<keyword evidence="5" id="KW-0694">RNA-binding</keyword>
<dbReference type="EMBL" id="DQUR01000147">
    <property type="protein sequence ID" value="HIP89169.1"/>
    <property type="molecule type" value="Genomic_DNA"/>
</dbReference>
<dbReference type="InterPro" id="IPR030878">
    <property type="entry name" value="Ribosomal_uL15"/>
</dbReference>
<evidence type="ECO:0000256" key="5">
    <source>
        <dbReference type="HAMAP-Rule" id="MF_01341"/>
    </source>
</evidence>
<dbReference type="GO" id="GO:0006412">
    <property type="term" value="P:translation"/>
    <property type="evidence" value="ECO:0007669"/>
    <property type="project" value="UniProtKB-UniRule"/>
</dbReference>
<dbReference type="Gene3D" id="4.10.990.10">
    <property type="match status" value="1"/>
</dbReference>
<dbReference type="InterPro" id="IPR036227">
    <property type="entry name" value="Ribosomal_uL15/eL18_sf"/>
</dbReference>
<dbReference type="GO" id="GO:0019843">
    <property type="term" value="F:rRNA binding"/>
    <property type="evidence" value="ECO:0007669"/>
    <property type="project" value="UniProtKB-UniRule"/>
</dbReference>
<dbReference type="InterPro" id="IPR021131">
    <property type="entry name" value="Ribosomal_uL15/eL18"/>
</dbReference>
<protein>
    <recommendedName>
        <fullName evidence="4 5">Large ribosomal subunit protein uL15</fullName>
    </recommendedName>
</protein>
<evidence type="ECO:0000259" key="8">
    <source>
        <dbReference type="Pfam" id="PF00828"/>
    </source>
</evidence>
<reference evidence="9" key="1">
    <citation type="journal article" date="2020" name="ISME J.">
        <title>Gammaproteobacteria mediating utilization of methyl-, sulfur- and petroleum organic compounds in deep ocean hydrothermal plumes.</title>
        <authorList>
            <person name="Zhou Z."/>
            <person name="Liu Y."/>
            <person name="Pan J."/>
            <person name="Cron B.R."/>
            <person name="Toner B.M."/>
            <person name="Anantharaman K."/>
            <person name="Breier J.A."/>
            <person name="Dick G.J."/>
            <person name="Li M."/>
        </authorList>
    </citation>
    <scope>NUCLEOTIDE SEQUENCE</scope>
    <source>
        <strain evidence="9">SZUA-1476</strain>
    </source>
</reference>
<feature type="domain" description="Large ribosomal subunit protein uL15/eL18" evidence="8">
    <location>
        <begin position="76"/>
        <end position="144"/>
    </location>
</feature>
<dbReference type="AlphaFoldDB" id="A0A833E418"/>
<evidence type="ECO:0000256" key="2">
    <source>
        <dbReference type="ARBA" id="ARBA00022980"/>
    </source>
</evidence>
<comment type="function">
    <text evidence="5">Binds to the 23S rRNA.</text>
</comment>
<name>A0A833E418_9EURY</name>